<name>A0ABV4WFJ9_9CYAN</name>
<sequence>MMQATEHFYIVRNEQILSGEPIIRGTRTPVRAIVENWRLGVAPEEIPQALPHLTLAQVFDALSYYLDHQDEINSYIEHNRIPDELIDPLVRDL</sequence>
<protein>
    <submittedName>
        <fullName evidence="1">DUF433 domain-containing protein</fullName>
    </submittedName>
</protein>
<dbReference type="RefSeq" id="WP_413276311.1">
    <property type="nucleotide sequence ID" value="NZ_JBHFNT010000048.1"/>
</dbReference>
<gene>
    <name evidence="1" type="ORF">ACE1CA_04940</name>
</gene>
<dbReference type="Pfam" id="PF04255">
    <property type="entry name" value="DUF433"/>
    <property type="match status" value="1"/>
</dbReference>
<dbReference type="InterPro" id="IPR036388">
    <property type="entry name" value="WH-like_DNA-bd_sf"/>
</dbReference>
<dbReference type="PANTHER" id="PTHR34849">
    <property type="entry name" value="SSL5025 PROTEIN"/>
    <property type="match status" value="1"/>
</dbReference>
<keyword evidence="2" id="KW-1185">Reference proteome</keyword>
<dbReference type="InterPro" id="IPR009057">
    <property type="entry name" value="Homeodomain-like_sf"/>
</dbReference>
<evidence type="ECO:0000313" key="1">
    <source>
        <dbReference type="EMBL" id="MFB2833860.1"/>
    </source>
</evidence>
<proteinExistence type="predicted"/>
<dbReference type="Proteomes" id="UP001576780">
    <property type="component" value="Unassembled WGS sequence"/>
</dbReference>
<evidence type="ECO:0000313" key="2">
    <source>
        <dbReference type="Proteomes" id="UP001576780"/>
    </source>
</evidence>
<reference evidence="1 2" key="1">
    <citation type="submission" date="2024-09" db="EMBL/GenBank/DDBJ databases">
        <title>Floridaenema gen nov. (Aerosakkonemataceae, Aerosakkonematales ord. nov., Cyanobacteria) from benthic tropical and subtropical fresh waters, with the description of four new species.</title>
        <authorList>
            <person name="Moretto J.A."/>
            <person name="Berthold D.E."/>
            <person name="Lefler F.W."/>
            <person name="Huang I.-S."/>
            <person name="Laughinghouse H. IV."/>
        </authorList>
    </citation>
    <scope>NUCLEOTIDE SEQUENCE [LARGE SCALE GENOMIC DNA]</scope>
    <source>
        <strain evidence="1 2">BLCC-F167</strain>
    </source>
</reference>
<organism evidence="1 2">
    <name type="scientific">Floridaenema evergladense BLCC-F167</name>
    <dbReference type="NCBI Taxonomy" id="3153639"/>
    <lineage>
        <taxon>Bacteria</taxon>
        <taxon>Bacillati</taxon>
        <taxon>Cyanobacteriota</taxon>
        <taxon>Cyanophyceae</taxon>
        <taxon>Oscillatoriophycideae</taxon>
        <taxon>Aerosakkonematales</taxon>
        <taxon>Aerosakkonemataceae</taxon>
        <taxon>Floridanema</taxon>
        <taxon>Floridanema evergladense</taxon>
    </lineage>
</organism>
<accession>A0ABV4WFJ9</accession>
<comment type="caution">
    <text evidence="1">The sequence shown here is derived from an EMBL/GenBank/DDBJ whole genome shotgun (WGS) entry which is preliminary data.</text>
</comment>
<dbReference type="InterPro" id="IPR007367">
    <property type="entry name" value="DUF433"/>
</dbReference>
<dbReference type="Gene3D" id="1.10.10.10">
    <property type="entry name" value="Winged helix-like DNA-binding domain superfamily/Winged helix DNA-binding domain"/>
    <property type="match status" value="1"/>
</dbReference>
<dbReference type="SUPFAM" id="SSF46689">
    <property type="entry name" value="Homeodomain-like"/>
    <property type="match status" value="1"/>
</dbReference>
<dbReference type="EMBL" id="JBHFNT010000048">
    <property type="protein sequence ID" value="MFB2833860.1"/>
    <property type="molecule type" value="Genomic_DNA"/>
</dbReference>
<dbReference type="PANTHER" id="PTHR34849:SF1">
    <property type="entry name" value="SLR0770 PROTEIN"/>
    <property type="match status" value="1"/>
</dbReference>